<dbReference type="PROSITE" id="PS50013">
    <property type="entry name" value="CHROMO_2"/>
    <property type="match status" value="1"/>
</dbReference>
<dbReference type="Gene3D" id="2.40.50.40">
    <property type="match status" value="1"/>
</dbReference>
<dbReference type="EMBL" id="ADBJ01000013">
    <property type="protein sequence ID" value="EFA83497.1"/>
    <property type="molecule type" value="Genomic_DNA"/>
</dbReference>
<dbReference type="CDD" id="cd09274">
    <property type="entry name" value="RNase_HI_RT_Ty3"/>
    <property type="match status" value="1"/>
</dbReference>
<evidence type="ECO:0000313" key="6">
    <source>
        <dbReference type="EMBL" id="EFA83497.1"/>
    </source>
</evidence>
<evidence type="ECO:0000313" key="7">
    <source>
        <dbReference type="Proteomes" id="UP000001396"/>
    </source>
</evidence>
<dbReference type="InterPro" id="IPR000953">
    <property type="entry name" value="Chromo/chromo_shadow_dom"/>
</dbReference>
<reference evidence="6 7" key="1">
    <citation type="journal article" date="2011" name="Genome Res.">
        <title>Phylogeny-wide analysis of social amoeba genomes highlights ancient origins for complex intercellular communication.</title>
        <authorList>
            <person name="Heidel A.J."/>
            <person name="Lawal H.M."/>
            <person name="Felder M."/>
            <person name="Schilde C."/>
            <person name="Helps N.R."/>
            <person name="Tunggal B."/>
            <person name="Rivero F."/>
            <person name="John U."/>
            <person name="Schleicher M."/>
            <person name="Eichinger L."/>
            <person name="Platzer M."/>
            <person name="Noegel A.A."/>
            <person name="Schaap P."/>
            <person name="Gloeckner G."/>
        </authorList>
    </citation>
    <scope>NUCLEOTIDE SEQUENCE [LARGE SCALE GENOMIC DNA]</scope>
    <source>
        <strain evidence="7">ATCC 26659 / Pp 5 / PN500</strain>
    </source>
</reference>
<dbReference type="Gene3D" id="3.30.70.270">
    <property type="match status" value="2"/>
</dbReference>
<dbReference type="Pfam" id="PF00665">
    <property type="entry name" value="rve"/>
    <property type="match status" value="1"/>
</dbReference>
<evidence type="ECO:0000259" key="4">
    <source>
        <dbReference type="PROSITE" id="PS50013"/>
    </source>
</evidence>
<dbReference type="PANTHER" id="PTHR37984">
    <property type="entry name" value="PROTEIN CBG26694"/>
    <property type="match status" value="1"/>
</dbReference>
<dbReference type="CDD" id="cd00024">
    <property type="entry name" value="CD_CSD"/>
    <property type="match status" value="1"/>
</dbReference>
<feature type="compositionally biased region" description="Polar residues" evidence="3">
    <location>
        <begin position="58"/>
        <end position="84"/>
    </location>
</feature>
<dbReference type="GO" id="GO:0015074">
    <property type="term" value="P:DNA integration"/>
    <property type="evidence" value="ECO:0007669"/>
    <property type="project" value="InterPro"/>
</dbReference>
<dbReference type="InterPro" id="IPR043128">
    <property type="entry name" value="Rev_trsase/Diguanyl_cyclase"/>
</dbReference>
<dbReference type="GeneID" id="31359016"/>
<dbReference type="STRING" id="670386.D3B519"/>
<dbReference type="Proteomes" id="UP000001396">
    <property type="component" value="Unassembled WGS sequence"/>
</dbReference>
<feature type="region of interest" description="Disordered" evidence="3">
    <location>
        <begin position="1"/>
        <end position="98"/>
    </location>
</feature>
<dbReference type="InterPro" id="IPR023780">
    <property type="entry name" value="Chromo_domain"/>
</dbReference>
<evidence type="ECO:0000256" key="3">
    <source>
        <dbReference type="SAM" id="MobiDB-lite"/>
    </source>
</evidence>
<dbReference type="Pfam" id="PF00385">
    <property type="entry name" value="Chromo"/>
    <property type="match status" value="1"/>
</dbReference>
<sequence length="1296" mass="151904">MSTSKNNTQEDNTNSDKSVQQEKTPVDNNECERMEEENSEEESEEVEQSSSNSVIAEIQSSNSVITEKQSSKSVVAEKQLTSKSVGGKSVNQNNNNNKTAKKVVTQKAAVVVDEESEDDEVDQLRDEIDELKLLVKRLSVGNKKRDDEKRRKHIVSLAKDIKKLDSFSEFKIELENNLKFHNITEEKEQDLLILASLNPKRQAMIEHLKEKDKRYDIILGTLERFEGTVCKLDVKGQAIKKLNEYKLKVGAEKSEKHANSLETFILFWKDNRHLPGLSEDAAKIMFFNNLNYVEYQEKIEKYIYRMDYREKSFQKMLEHISEYCEELSRVRVNHHAHRRPEEKSTFRPTTTTTTTTTTEKDSSTKREVRCYRCNGIGHINIEEDIEIIFGSDILQELEMKIEIRNKKWYLEFNGVEIVVVNQKVDKEIVVDSKVNNNNEKEILEEVRELIVKEDLEGLEKKMVEIFSDVIVEKPPNFKIMERDNDIIHKIVLKKDAVVKKQHQFRRSYKEEMDIQMKVDELEELGIVEKVPEEFLDQVVESPIFAVYKNNLNDATVELEYKIPVVDEVINSLRGCKYFSIGDVVKGYFHVKMDLESRKYTAFRTRKGIYWYLRMAMGLNGAPARFAEFIEENFSDIVKNYFDDLISGDVTLEENVVRVIRMLIRCRERQIYLSRKKLKLFRLEIEILGRTIRENIINSSSKKTEILDRMEYPTTPKQVQRTLGFFNYYRKFVDKFVEKTKHLEELRVFKTDFEINDEAKREFDLLRKELKNTVDLMLPDPTKEYFVYTDASDIGISVVICQKDEKGVLKPVLFSGRRLKPGEQIKSIGARELLAIKYFLKKHSDILLGPKLNIYTDHFNLLYLKDQAILTKDQLKALEVLSQFNYDINHIEGKNNVGADVLSRLQCYQIPLDFSYLDEIKNSYKSSKDVELVKLRHKESWRESNGLIFILDKNFNERLLLVDEKHIKEIAEGVGVDISMDFMELPKSVNGYDYVLVVVDRFSKYTTIIPTTKEITALGTAKLIHQHVFSLFGLPLSIVSDRDTRFTSELWLELFKKLSLEFKDKWDEEIKNIQFAINSTYNSTIKLSPFEVVLGYIPVSPINMFRNNNTSNREWIREMVKDSLLDKQLDMLEADGTIKNKPTYQIGDWMFVKDEFINLEVDWNTNTGSINNKNRGPFKITKIFNNGINVELELDYTTKRHKVFNINQLVQFKLNKDNESLVKGIEPDIIDNEEEFEIEQIIGDRMYRKKKQYQIKWLGYPLDKATWQYSKNMDHAKDLIKEYENNKKQQIQSKKKK</sequence>
<feature type="domain" description="Chromo" evidence="4">
    <location>
        <begin position="1235"/>
        <end position="1294"/>
    </location>
</feature>
<dbReference type="PANTHER" id="PTHR37984:SF5">
    <property type="entry name" value="PROTEIN NYNRIN-LIKE"/>
    <property type="match status" value="1"/>
</dbReference>
<dbReference type="InterPro" id="IPR012337">
    <property type="entry name" value="RNaseH-like_sf"/>
</dbReference>
<feature type="coiled-coil region" evidence="2">
    <location>
        <begin position="114"/>
        <end position="141"/>
    </location>
</feature>
<name>D3B519_HETP5</name>
<evidence type="ECO:0000259" key="5">
    <source>
        <dbReference type="PROSITE" id="PS50994"/>
    </source>
</evidence>
<dbReference type="RefSeq" id="XP_020435614.1">
    <property type="nucleotide sequence ID" value="XM_020574459.1"/>
</dbReference>
<evidence type="ECO:0008006" key="8">
    <source>
        <dbReference type="Google" id="ProtNLM"/>
    </source>
</evidence>
<evidence type="ECO:0000256" key="1">
    <source>
        <dbReference type="ARBA" id="ARBA00023268"/>
    </source>
</evidence>
<comment type="caution">
    <text evidence="6">The sequence shown here is derived from an EMBL/GenBank/DDBJ whole genome shotgun (WGS) entry which is preliminary data.</text>
</comment>
<organism evidence="6 7">
    <name type="scientific">Heterostelium pallidum (strain ATCC 26659 / Pp 5 / PN500)</name>
    <name type="common">Cellular slime mold</name>
    <name type="synonym">Polysphondylium pallidum</name>
    <dbReference type="NCBI Taxonomy" id="670386"/>
    <lineage>
        <taxon>Eukaryota</taxon>
        <taxon>Amoebozoa</taxon>
        <taxon>Evosea</taxon>
        <taxon>Eumycetozoa</taxon>
        <taxon>Dictyostelia</taxon>
        <taxon>Acytosteliales</taxon>
        <taxon>Acytosteliaceae</taxon>
        <taxon>Heterostelium</taxon>
    </lineage>
</organism>
<dbReference type="CDD" id="cd01647">
    <property type="entry name" value="RT_LTR"/>
    <property type="match status" value="1"/>
</dbReference>
<dbReference type="InterPro" id="IPR043502">
    <property type="entry name" value="DNA/RNA_pol_sf"/>
</dbReference>
<dbReference type="FunCoup" id="D3B519">
    <property type="interactions" value="2"/>
</dbReference>
<dbReference type="InParanoid" id="D3B519"/>
<accession>D3B519</accession>
<dbReference type="SMART" id="SM00298">
    <property type="entry name" value="CHROMO"/>
    <property type="match status" value="1"/>
</dbReference>
<dbReference type="InterPro" id="IPR050951">
    <property type="entry name" value="Retrovirus_Pol_polyprotein"/>
</dbReference>
<keyword evidence="1" id="KW-0511">Multifunctional enzyme</keyword>
<dbReference type="InterPro" id="IPR041577">
    <property type="entry name" value="RT_RNaseH_2"/>
</dbReference>
<dbReference type="GO" id="GO:0003676">
    <property type="term" value="F:nucleic acid binding"/>
    <property type="evidence" value="ECO:0007669"/>
    <property type="project" value="InterPro"/>
</dbReference>
<keyword evidence="7" id="KW-1185">Reference proteome</keyword>
<dbReference type="PROSITE" id="PS50994">
    <property type="entry name" value="INTEGRASE"/>
    <property type="match status" value="1"/>
</dbReference>
<dbReference type="InterPro" id="IPR000477">
    <property type="entry name" value="RT_dom"/>
</dbReference>
<dbReference type="Pfam" id="PF17919">
    <property type="entry name" value="RT_RNaseH_2"/>
    <property type="match status" value="1"/>
</dbReference>
<feature type="region of interest" description="Disordered" evidence="3">
    <location>
        <begin position="334"/>
        <end position="361"/>
    </location>
</feature>
<dbReference type="Gene3D" id="3.30.420.10">
    <property type="entry name" value="Ribonuclease H-like superfamily/Ribonuclease H"/>
    <property type="match status" value="1"/>
</dbReference>
<dbReference type="SUPFAM" id="SSF54160">
    <property type="entry name" value="Chromo domain-like"/>
    <property type="match status" value="1"/>
</dbReference>
<dbReference type="Pfam" id="PF00078">
    <property type="entry name" value="RVT_1"/>
    <property type="match status" value="1"/>
</dbReference>
<evidence type="ECO:0000256" key="2">
    <source>
        <dbReference type="SAM" id="Coils"/>
    </source>
</evidence>
<feature type="domain" description="Integrase catalytic" evidence="5">
    <location>
        <begin position="967"/>
        <end position="1060"/>
    </location>
</feature>
<dbReference type="InterPro" id="IPR001584">
    <property type="entry name" value="Integrase_cat-core"/>
</dbReference>
<dbReference type="InterPro" id="IPR016197">
    <property type="entry name" value="Chromo-like_dom_sf"/>
</dbReference>
<feature type="compositionally biased region" description="Acidic residues" evidence="3">
    <location>
        <begin position="33"/>
        <end position="47"/>
    </location>
</feature>
<proteinExistence type="predicted"/>
<dbReference type="InterPro" id="IPR036397">
    <property type="entry name" value="RNaseH_sf"/>
</dbReference>
<protein>
    <recommendedName>
        <fullName evidence="8">Reverse transcriptase</fullName>
    </recommendedName>
</protein>
<feature type="compositionally biased region" description="Polar residues" evidence="3">
    <location>
        <begin position="1"/>
        <end position="27"/>
    </location>
</feature>
<dbReference type="GO" id="GO:0003824">
    <property type="term" value="F:catalytic activity"/>
    <property type="evidence" value="ECO:0007669"/>
    <property type="project" value="UniProtKB-KW"/>
</dbReference>
<gene>
    <name evidence="6" type="ORF">PPL_03509</name>
</gene>
<dbReference type="Gene3D" id="3.10.10.10">
    <property type="entry name" value="HIV Type 1 Reverse Transcriptase, subunit A, domain 1"/>
    <property type="match status" value="1"/>
</dbReference>
<dbReference type="SUPFAM" id="SSF53098">
    <property type="entry name" value="Ribonuclease H-like"/>
    <property type="match status" value="1"/>
</dbReference>
<keyword evidence="2" id="KW-0175">Coiled coil</keyword>
<dbReference type="SUPFAM" id="SSF56672">
    <property type="entry name" value="DNA/RNA polymerases"/>
    <property type="match status" value="1"/>
</dbReference>